<dbReference type="Proteomes" id="UP000785200">
    <property type="component" value="Unassembled WGS sequence"/>
</dbReference>
<keyword evidence="2" id="KW-0812">Transmembrane</keyword>
<protein>
    <submittedName>
        <fullName evidence="4">Uncharacterized protein</fullName>
    </submittedName>
</protein>
<feature type="compositionally biased region" description="Low complexity" evidence="1">
    <location>
        <begin position="315"/>
        <end position="328"/>
    </location>
</feature>
<proteinExistence type="predicted"/>
<dbReference type="AlphaFoldDB" id="A0A9P7AX06"/>
<keyword evidence="3" id="KW-0732">Signal</keyword>
<comment type="caution">
    <text evidence="4">The sequence shown here is derived from an EMBL/GenBank/DDBJ whole genome shotgun (WGS) entry which is preliminary data.</text>
</comment>
<evidence type="ECO:0000256" key="3">
    <source>
        <dbReference type="SAM" id="SignalP"/>
    </source>
</evidence>
<feature type="transmembrane region" description="Helical" evidence="2">
    <location>
        <begin position="125"/>
        <end position="147"/>
    </location>
</feature>
<organism evidence="4 5">
    <name type="scientific">Hyphodiscus hymeniophilus</name>
    <dbReference type="NCBI Taxonomy" id="353542"/>
    <lineage>
        <taxon>Eukaryota</taxon>
        <taxon>Fungi</taxon>
        <taxon>Dikarya</taxon>
        <taxon>Ascomycota</taxon>
        <taxon>Pezizomycotina</taxon>
        <taxon>Leotiomycetes</taxon>
        <taxon>Helotiales</taxon>
        <taxon>Hyphodiscaceae</taxon>
        <taxon>Hyphodiscus</taxon>
    </lineage>
</organism>
<dbReference type="EMBL" id="VNKQ01000009">
    <property type="protein sequence ID" value="KAG0648882.1"/>
    <property type="molecule type" value="Genomic_DNA"/>
</dbReference>
<gene>
    <name evidence="4" type="ORF">D0Z07_4632</name>
</gene>
<evidence type="ECO:0000256" key="1">
    <source>
        <dbReference type="SAM" id="MobiDB-lite"/>
    </source>
</evidence>
<evidence type="ECO:0000313" key="5">
    <source>
        <dbReference type="Proteomes" id="UP000785200"/>
    </source>
</evidence>
<evidence type="ECO:0000313" key="4">
    <source>
        <dbReference type="EMBL" id="KAG0648882.1"/>
    </source>
</evidence>
<keyword evidence="2" id="KW-1133">Transmembrane helix</keyword>
<evidence type="ECO:0000256" key="2">
    <source>
        <dbReference type="SAM" id="Phobius"/>
    </source>
</evidence>
<keyword evidence="2" id="KW-0472">Membrane</keyword>
<feature type="compositionally biased region" description="Polar residues" evidence="1">
    <location>
        <begin position="159"/>
        <end position="170"/>
    </location>
</feature>
<name>A0A9P7AX06_9HELO</name>
<feature type="compositionally biased region" description="Low complexity" evidence="1">
    <location>
        <begin position="220"/>
        <end position="235"/>
    </location>
</feature>
<dbReference type="OrthoDB" id="5292518at2759"/>
<feature type="region of interest" description="Disordered" evidence="1">
    <location>
        <begin position="159"/>
        <end position="191"/>
    </location>
</feature>
<accession>A0A9P7AX06</accession>
<feature type="compositionally biased region" description="Polar residues" evidence="1">
    <location>
        <begin position="248"/>
        <end position="257"/>
    </location>
</feature>
<feature type="region of interest" description="Disordered" evidence="1">
    <location>
        <begin position="212"/>
        <end position="396"/>
    </location>
</feature>
<keyword evidence="5" id="KW-1185">Reference proteome</keyword>
<feature type="chain" id="PRO_5040309683" evidence="3">
    <location>
        <begin position="22"/>
        <end position="432"/>
    </location>
</feature>
<sequence length="432" mass="45857">MLHVGLLKGVAVVLKAMRVNSYLCPASVGYGCCLDGFACAVNGCYATSISTFVFTETVTTTDAENLPHKITSTITTASSPTLPTDVASNTAPIGVIAKVTPTQTAIPKTNPTSSSSSIGLTKGQLGGIIGGAVALLAVLILATFFMFRRLNKVVAALTASQSRTRTSSNKPSRKARPSDSDMDTLSIDPLMMNPSEASRSVRFPSHPSLVYGPAHEVDGSSSSPPVSDSPFSPQSLRFNHYSRGYNPVPTSESNSSPGYGRNPSVESTPPLGHPPNAGYFDISPNLDLRDQNLRFGHSSPPLRRPSQHHRNRSETSNQSGVSTGSSSVAELGVGDDSDRRSSFQRVLRGFGMGRMSPRKKSSGTDSSPVTLTGRPASRRPQWAPGPDTGPGSLGHISEAGESRITVHDTGQEMREISLVDPMHARGVYELWY</sequence>
<reference evidence="4" key="1">
    <citation type="submission" date="2019-07" db="EMBL/GenBank/DDBJ databases">
        <title>Hyphodiscus hymeniophilus genome sequencing and assembly.</title>
        <authorList>
            <person name="Kramer G."/>
            <person name="Nodwell J."/>
        </authorList>
    </citation>
    <scope>NUCLEOTIDE SEQUENCE</scope>
    <source>
        <strain evidence="4">ATCC 34498</strain>
    </source>
</reference>
<feature type="signal peptide" evidence="3">
    <location>
        <begin position="1"/>
        <end position="21"/>
    </location>
</feature>